<evidence type="ECO:0000256" key="6">
    <source>
        <dbReference type="PIRSR" id="PIRSR000350-4"/>
    </source>
</evidence>
<reference evidence="9 10" key="1">
    <citation type="submission" date="2013-07" db="EMBL/GenBank/DDBJ databases">
        <authorList>
            <consortium name="DOE Joint Genome Institute"/>
            <person name="Eisen J."/>
            <person name="Huntemann M."/>
            <person name="Han J."/>
            <person name="Chen A."/>
            <person name="Kyrpides N."/>
            <person name="Mavromatis K."/>
            <person name="Markowitz V."/>
            <person name="Palaniappan K."/>
            <person name="Ivanova N."/>
            <person name="Schaumberg A."/>
            <person name="Pati A."/>
            <person name="Liolios K."/>
            <person name="Nordberg H.P."/>
            <person name="Cantor M.N."/>
            <person name="Hua S.X."/>
            <person name="Woyke T."/>
        </authorList>
    </citation>
    <scope>NUCLEOTIDE SEQUENCE [LARGE SCALE GENOMIC DNA]</scope>
    <source>
        <strain evidence="9 10">DSM 44712</strain>
    </source>
</reference>
<protein>
    <submittedName>
        <fullName evidence="9">Pyruvate/2-oxoglutarate dehydrogenase complex, dihydrolipoamide dehydrogenase component</fullName>
    </submittedName>
</protein>
<dbReference type="PIRSF" id="PIRSF000350">
    <property type="entry name" value="Mercury_reductase_MerA"/>
    <property type="match status" value="1"/>
</dbReference>
<dbReference type="SUPFAM" id="SSF51905">
    <property type="entry name" value="FAD/NAD(P)-binding domain"/>
    <property type="match status" value="1"/>
</dbReference>
<dbReference type="PRINTS" id="PR00368">
    <property type="entry name" value="FADPNR"/>
</dbReference>
<evidence type="ECO:0000259" key="8">
    <source>
        <dbReference type="Pfam" id="PF07992"/>
    </source>
</evidence>
<feature type="binding site" evidence="5">
    <location>
        <position position="48"/>
    </location>
    <ligand>
        <name>FAD</name>
        <dbReference type="ChEBI" id="CHEBI:57692"/>
    </ligand>
</feature>
<comment type="caution">
    <text evidence="9">The sequence shown here is derived from an EMBL/GenBank/DDBJ whole genome shotgun (WGS) entry which is preliminary data.</text>
</comment>
<dbReference type="PATRIC" id="fig|927661.3.peg.2241"/>
<dbReference type="HOGENOM" id="CLU_016755_1_3_11"/>
<dbReference type="Proteomes" id="UP000021053">
    <property type="component" value="Unassembled WGS sequence"/>
</dbReference>
<gene>
    <name evidence="9" type="ORF">CryarDRAFT_2275</name>
</gene>
<feature type="binding site" evidence="5">
    <location>
        <position position="265"/>
    </location>
    <ligand>
        <name>NAD(+)</name>
        <dbReference type="ChEBI" id="CHEBI:57540"/>
    </ligand>
</feature>
<dbReference type="GO" id="GO:0050660">
    <property type="term" value="F:flavin adenine dinucleotide binding"/>
    <property type="evidence" value="ECO:0007669"/>
    <property type="project" value="TreeGrafter"/>
</dbReference>
<accession>A0A010Z161</accession>
<dbReference type="PANTHER" id="PTHR22912">
    <property type="entry name" value="DISULFIDE OXIDOREDUCTASE"/>
    <property type="match status" value="1"/>
</dbReference>
<dbReference type="PRINTS" id="PR00411">
    <property type="entry name" value="PNDRDTASEI"/>
</dbReference>
<evidence type="ECO:0000256" key="1">
    <source>
        <dbReference type="ARBA" id="ARBA00007532"/>
    </source>
</evidence>
<feature type="binding site" evidence="5">
    <location>
        <begin position="178"/>
        <end position="185"/>
    </location>
    <ligand>
        <name>NAD(+)</name>
        <dbReference type="ChEBI" id="CHEBI:57540"/>
    </ligand>
</feature>
<keyword evidence="2" id="KW-0285">Flavoprotein</keyword>
<keyword evidence="5" id="KW-0547">Nucleotide-binding</keyword>
<feature type="binding site" evidence="5">
    <location>
        <position position="111"/>
    </location>
    <ligand>
        <name>FAD</name>
        <dbReference type="ChEBI" id="CHEBI:57692"/>
    </ligand>
</feature>
<evidence type="ECO:0000259" key="7">
    <source>
        <dbReference type="Pfam" id="PF02852"/>
    </source>
</evidence>
<feature type="domain" description="Pyridine nucleotide-disulphide oxidoreductase dimerisation" evidence="7">
    <location>
        <begin position="354"/>
        <end position="459"/>
    </location>
</feature>
<dbReference type="OrthoDB" id="9800167at2"/>
<proteinExistence type="inferred from homology"/>
<feature type="binding site" evidence="5">
    <location>
        <position position="306"/>
    </location>
    <ligand>
        <name>FAD</name>
        <dbReference type="ChEBI" id="CHEBI:57692"/>
    </ligand>
</feature>
<evidence type="ECO:0000256" key="4">
    <source>
        <dbReference type="ARBA" id="ARBA00023027"/>
    </source>
</evidence>
<dbReference type="InterPro" id="IPR023753">
    <property type="entry name" value="FAD/NAD-binding_dom"/>
</dbReference>
<evidence type="ECO:0000256" key="3">
    <source>
        <dbReference type="ARBA" id="ARBA00022827"/>
    </source>
</evidence>
<dbReference type="Pfam" id="PF02852">
    <property type="entry name" value="Pyr_redox_dim"/>
    <property type="match status" value="1"/>
</dbReference>
<comment type="similarity">
    <text evidence="1">Belongs to the class-I pyridine nucleotide-disulfide oxidoreductase family.</text>
</comment>
<evidence type="ECO:0000313" key="9">
    <source>
        <dbReference type="EMBL" id="EXG81168.1"/>
    </source>
</evidence>
<feature type="binding site" evidence="5">
    <location>
        <begin position="141"/>
        <end position="143"/>
    </location>
    <ligand>
        <name>FAD</name>
        <dbReference type="ChEBI" id="CHEBI:57692"/>
    </ligand>
</feature>
<sequence length="468" mass="47893">MFDVIVIGAGPVGENVADRVARGGLSVAVVERELVGGECSYWACMPTKALLRSTAALRAVNRLPGAREAVTGPVDAAAVLARRDSFASNWADDGQAAWLDQAGARLFRGQGRISGARAVEVTAADGTVTSLTARHAVVVATGSSALVPDVAGLRAAAPWTSREAAATTVVPGRLAIVGGGVVASELATAFAGLGSAVTMLARDGVLPAAEPFAGELVTGALRDAGVSVRPGAELRSAERAADGTVRAALTTGETVEADELLVAVGRTPNTSDLGLDRVGLTPGGWLRVDDALRVVGVDGWLYAAGDVNRRALLTHQGKYQARALGDAIVARAAGGAVDHGRWGRHAVTADEAAPQVIFTEPEVASVGLTAAAAEAAGLPIRVVDHDLGAVAGAAVHADGYRGRARMVVDRDRNVIVGVTLVGPDVAELLHAATIAVVGEVPLDRLWHAVPAFPTISEVWLRLLEAYGR</sequence>
<feature type="disulfide bond" description="Redox-active" evidence="6">
    <location>
        <begin position="39"/>
        <end position="44"/>
    </location>
</feature>
<comment type="cofactor">
    <cofactor evidence="5">
        <name>FAD</name>
        <dbReference type="ChEBI" id="CHEBI:57692"/>
    </cofactor>
    <text evidence="5">Binds 1 FAD per subunit.</text>
</comment>
<keyword evidence="10" id="KW-1185">Reference proteome</keyword>
<evidence type="ECO:0000256" key="2">
    <source>
        <dbReference type="ARBA" id="ARBA00022630"/>
    </source>
</evidence>
<keyword evidence="9" id="KW-0670">Pyruvate</keyword>
<dbReference type="InterPro" id="IPR016156">
    <property type="entry name" value="FAD/NAD-linked_Rdtase_dimer_sf"/>
</dbReference>
<keyword evidence="4 5" id="KW-0520">NAD</keyword>
<feature type="domain" description="FAD/NAD(P)-binding" evidence="8">
    <location>
        <begin position="2"/>
        <end position="316"/>
    </location>
</feature>
<dbReference type="InterPro" id="IPR001100">
    <property type="entry name" value="Pyr_nuc-diS_OxRdtase"/>
</dbReference>
<dbReference type="InterPro" id="IPR050151">
    <property type="entry name" value="Class-I_Pyr_Nuc-Dis_Oxidored"/>
</dbReference>
<dbReference type="InterPro" id="IPR004099">
    <property type="entry name" value="Pyr_nucl-diS_OxRdtase_dimer"/>
</dbReference>
<evidence type="ECO:0000256" key="5">
    <source>
        <dbReference type="PIRSR" id="PIRSR000350-3"/>
    </source>
</evidence>
<evidence type="ECO:0000313" key="10">
    <source>
        <dbReference type="Proteomes" id="UP000021053"/>
    </source>
</evidence>
<dbReference type="Gene3D" id="3.30.390.30">
    <property type="match status" value="1"/>
</dbReference>
<dbReference type="GO" id="GO:0004148">
    <property type="term" value="F:dihydrolipoyl dehydrogenase (NADH) activity"/>
    <property type="evidence" value="ECO:0007669"/>
    <property type="project" value="TreeGrafter"/>
</dbReference>
<organism evidence="9 10">
    <name type="scientific">Cryptosporangium arvum DSM 44712</name>
    <dbReference type="NCBI Taxonomy" id="927661"/>
    <lineage>
        <taxon>Bacteria</taxon>
        <taxon>Bacillati</taxon>
        <taxon>Actinomycetota</taxon>
        <taxon>Actinomycetes</taxon>
        <taxon>Cryptosporangiales</taxon>
        <taxon>Cryptosporangiaceae</taxon>
        <taxon>Cryptosporangium</taxon>
    </lineage>
</organism>
<dbReference type="EMBL" id="JFBT01000001">
    <property type="protein sequence ID" value="EXG81168.1"/>
    <property type="molecule type" value="Genomic_DNA"/>
</dbReference>
<dbReference type="Pfam" id="PF07992">
    <property type="entry name" value="Pyr_redox_2"/>
    <property type="match status" value="1"/>
</dbReference>
<dbReference type="GO" id="GO:0006103">
    <property type="term" value="P:2-oxoglutarate metabolic process"/>
    <property type="evidence" value="ECO:0007669"/>
    <property type="project" value="TreeGrafter"/>
</dbReference>
<dbReference type="SUPFAM" id="SSF55424">
    <property type="entry name" value="FAD/NAD-linked reductases, dimerisation (C-terminal) domain"/>
    <property type="match status" value="1"/>
</dbReference>
<dbReference type="Gene3D" id="3.50.50.60">
    <property type="entry name" value="FAD/NAD(P)-binding domain"/>
    <property type="match status" value="2"/>
</dbReference>
<dbReference type="RefSeq" id="WP_035850372.1">
    <property type="nucleotide sequence ID" value="NZ_KK073874.1"/>
</dbReference>
<name>A0A010Z161_9ACTN</name>
<dbReference type="InterPro" id="IPR036188">
    <property type="entry name" value="FAD/NAD-bd_sf"/>
</dbReference>
<keyword evidence="3 5" id="KW-0274">FAD</keyword>
<dbReference type="AlphaFoldDB" id="A0A010Z161"/>
<dbReference type="PANTHER" id="PTHR22912:SF151">
    <property type="entry name" value="DIHYDROLIPOYL DEHYDROGENASE, MITOCHONDRIAL"/>
    <property type="match status" value="1"/>
</dbReference>